<evidence type="ECO:0000256" key="1">
    <source>
        <dbReference type="SAM" id="MobiDB-lite"/>
    </source>
</evidence>
<dbReference type="Pfam" id="PF08279">
    <property type="entry name" value="HTH_11"/>
    <property type="match status" value="1"/>
</dbReference>
<dbReference type="InterPro" id="IPR036390">
    <property type="entry name" value="WH_DNA-bd_sf"/>
</dbReference>
<gene>
    <name evidence="4" type="ORF">GB927_029860</name>
</gene>
<evidence type="ECO:0000259" key="3">
    <source>
        <dbReference type="Pfam" id="PF13280"/>
    </source>
</evidence>
<evidence type="ECO:0000313" key="5">
    <source>
        <dbReference type="Proteomes" id="UP000996601"/>
    </source>
</evidence>
<reference evidence="4" key="1">
    <citation type="submission" date="2021-07" db="EMBL/GenBank/DDBJ databases">
        <title>Shinella sp. nov., a novel member of the genus Shinella from water.</title>
        <authorList>
            <person name="Deng Y."/>
        </authorList>
    </citation>
    <scope>NUCLEOTIDE SEQUENCE</scope>
    <source>
        <strain evidence="4">CPCC 100929</strain>
    </source>
</reference>
<dbReference type="Proteomes" id="UP000996601">
    <property type="component" value="Unassembled WGS sequence"/>
</dbReference>
<feature type="domain" description="Helix-turn-helix type 11" evidence="2">
    <location>
        <begin position="6"/>
        <end position="60"/>
    </location>
</feature>
<comment type="caution">
    <text evidence="4">The sequence shown here is derived from an EMBL/GenBank/DDBJ whole genome shotgun (WGS) entry which is preliminary data.</text>
</comment>
<dbReference type="Gene3D" id="1.10.10.10">
    <property type="entry name" value="Winged helix-like DNA-binding domain superfamily/Winged helix DNA-binding domain"/>
    <property type="match status" value="1"/>
</dbReference>
<feature type="compositionally biased region" description="Polar residues" evidence="1">
    <location>
        <begin position="238"/>
        <end position="248"/>
    </location>
</feature>
<dbReference type="InterPro" id="IPR036388">
    <property type="entry name" value="WH-like_DNA-bd_sf"/>
</dbReference>
<dbReference type="SUPFAM" id="SSF46785">
    <property type="entry name" value="Winged helix' DNA-binding domain"/>
    <property type="match status" value="1"/>
</dbReference>
<organism evidence="4 5">
    <name type="scientific">Shinella lacus</name>
    <dbReference type="NCBI Taxonomy" id="2654216"/>
    <lineage>
        <taxon>Bacteria</taxon>
        <taxon>Pseudomonadati</taxon>
        <taxon>Pseudomonadota</taxon>
        <taxon>Alphaproteobacteria</taxon>
        <taxon>Hyphomicrobiales</taxon>
        <taxon>Rhizobiaceae</taxon>
        <taxon>Shinella</taxon>
    </lineage>
</organism>
<keyword evidence="5" id="KW-1185">Reference proteome</keyword>
<feature type="region of interest" description="Disordered" evidence="1">
    <location>
        <begin position="219"/>
        <end position="248"/>
    </location>
</feature>
<dbReference type="InterPro" id="IPR051534">
    <property type="entry name" value="CBASS_pafABC_assoc_protein"/>
</dbReference>
<evidence type="ECO:0000313" key="4">
    <source>
        <dbReference type="EMBL" id="MCQ4634276.1"/>
    </source>
</evidence>
<feature type="domain" description="WYL" evidence="3">
    <location>
        <begin position="138"/>
        <end position="203"/>
    </location>
</feature>
<name>A0ABT1RGG9_9HYPH</name>
<dbReference type="InterPro" id="IPR026881">
    <property type="entry name" value="WYL_dom"/>
</dbReference>
<dbReference type="PANTHER" id="PTHR34580">
    <property type="match status" value="1"/>
</dbReference>
<evidence type="ECO:0000259" key="2">
    <source>
        <dbReference type="Pfam" id="PF08279"/>
    </source>
</evidence>
<proteinExistence type="predicted"/>
<dbReference type="Pfam" id="PF13280">
    <property type="entry name" value="WYL"/>
    <property type="match status" value="1"/>
</dbReference>
<dbReference type="EMBL" id="WHSB02000018">
    <property type="protein sequence ID" value="MCQ4634276.1"/>
    <property type="molecule type" value="Genomic_DNA"/>
</dbReference>
<dbReference type="InterPro" id="IPR013196">
    <property type="entry name" value="HTH_11"/>
</dbReference>
<dbReference type="PANTHER" id="PTHR34580:SF3">
    <property type="entry name" value="PROTEIN PAFB"/>
    <property type="match status" value="1"/>
</dbReference>
<dbReference type="RefSeq" id="WP_256120869.1">
    <property type="nucleotide sequence ID" value="NZ_WHSB02000018.1"/>
</dbReference>
<protein>
    <submittedName>
        <fullName evidence="4">YafY family transcriptional regulator</fullName>
    </submittedName>
</protein>
<accession>A0ABT1RGG9</accession>
<dbReference type="PROSITE" id="PS52050">
    <property type="entry name" value="WYL"/>
    <property type="match status" value="1"/>
</dbReference>
<sequence>MARSERLLALLQILRRHRHTVSGATLAGELGISIRTLYRDIASLQAQGADIEGEPGVGYILRPGFMLPPLMFSQGELEALMLGFRWVQKFADAPVTKAATDALAKISAVLPAELREELESTALLVGPRRIVDSEVVDLALIRTAIRRERKLRLSYADSVGALSERTIWPVALGYFEDTRMLVAWCESRQGYRHFRTERMLALAMLEERFPRRRAAMLKEWKETEAGPRRPIGAEAGTDTPSANAKSQP</sequence>